<keyword evidence="3" id="KW-1185">Reference proteome</keyword>
<feature type="region of interest" description="Disordered" evidence="1">
    <location>
        <begin position="172"/>
        <end position="196"/>
    </location>
</feature>
<feature type="region of interest" description="Disordered" evidence="1">
    <location>
        <begin position="226"/>
        <end position="245"/>
    </location>
</feature>
<proteinExistence type="predicted"/>
<comment type="caution">
    <text evidence="2">The sequence shown here is derived from an EMBL/GenBank/DDBJ whole genome shotgun (WGS) entry which is preliminary data.</text>
</comment>
<feature type="compositionally biased region" description="Low complexity" evidence="1">
    <location>
        <begin position="175"/>
        <end position="191"/>
    </location>
</feature>
<gene>
    <name evidence="2" type="ORF">FC21_GL000487</name>
</gene>
<dbReference type="STRING" id="417373.GCA_001570685_00445"/>
<evidence type="ECO:0000256" key="1">
    <source>
        <dbReference type="SAM" id="MobiDB-lite"/>
    </source>
</evidence>
<protein>
    <submittedName>
        <fullName evidence="2">Uncharacterized protein</fullName>
    </submittedName>
</protein>
<dbReference type="PATRIC" id="fig|1423742.4.peg.510"/>
<organism evidence="2 3">
    <name type="scientific">Limosilactobacillus equigenerosi DSM 18793 = JCM 14505</name>
    <dbReference type="NCBI Taxonomy" id="1423742"/>
    <lineage>
        <taxon>Bacteria</taxon>
        <taxon>Bacillati</taxon>
        <taxon>Bacillota</taxon>
        <taxon>Bacilli</taxon>
        <taxon>Lactobacillales</taxon>
        <taxon>Lactobacillaceae</taxon>
        <taxon>Limosilactobacillus</taxon>
    </lineage>
</organism>
<evidence type="ECO:0000313" key="2">
    <source>
        <dbReference type="EMBL" id="KRL96047.1"/>
    </source>
</evidence>
<reference evidence="2 3" key="1">
    <citation type="journal article" date="2015" name="Genome Announc.">
        <title>Expanding the biotechnology potential of lactobacilli through comparative genomics of 213 strains and associated genera.</title>
        <authorList>
            <person name="Sun Z."/>
            <person name="Harris H.M."/>
            <person name="McCann A."/>
            <person name="Guo C."/>
            <person name="Argimon S."/>
            <person name="Zhang W."/>
            <person name="Yang X."/>
            <person name="Jeffery I.B."/>
            <person name="Cooney J.C."/>
            <person name="Kagawa T.F."/>
            <person name="Liu W."/>
            <person name="Song Y."/>
            <person name="Salvetti E."/>
            <person name="Wrobel A."/>
            <person name="Rasinkangas P."/>
            <person name="Parkhill J."/>
            <person name="Rea M.C."/>
            <person name="O'Sullivan O."/>
            <person name="Ritari J."/>
            <person name="Douillard F.P."/>
            <person name="Paul Ross R."/>
            <person name="Yang R."/>
            <person name="Briner A.E."/>
            <person name="Felis G.E."/>
            <person name="de Vos W.M."/>
            <person name="Barrangou R."/>
            <person name="Klaenhammer T.R."/>
            <person name="Caufield P.W."/>
            <person name="Cui Y."/>
            <person name="Zhang H."/>
            <person name="O'Toole P.W."/>
        </authorList>
    </citation>
    <scope>NUCLEOTIDE SEQUENCE [LARGE SCALE GENOMIC DNA]</scope>
    <source>
        <strain evidence="2 3">DSM 18793</strain>
    </source>
</reference>
<name>A0A0R1US78_9LACO</name>
<accession>A0A0R1US78</accession>
<sequence length="245" mass="27080">MSKQPKWFQKPVTWIAAVIVLGGGGYATYQHHQNQPVASSIAKTSKSKNATHTTAQASQLSDQQLAMAAYIYRLPGDNLAAKYERFQLLADGKSANPQFEQPSSFENDGGQYKILVGISGGSWYTIQINGNQVTIQHFTHGTNDNSQTFTKAELQKVFGSQTDKLSAAIKQVGGNSNNTSTTVASSSSSSESLDDQLRRWHQEEQYANEYQKDRDGNWVHYTGNGQFEHVDTPPADWLQRTGNTK</sequence>
<evidence type="ECO:0000313" key="3">
    <source>
        <dbReference type="Proteomes" id="UP000051084"/>
    </source>
</evidence>
<dbReference type="RefSeq" id="WP_235804928.1">
    <property type="nucleotide sequence ID" value="NZ_AZGC01000013.1"/>
</dbReference>
<dbReference type="AlphaFoldDB" id="A0A0R1US78"/>
<dbReference type="Proteomes" id="UP000051084">
    <property type="component" value="Unassembled WGS sequence"/>
</dbReference>
<dbReference type="EMBL" id="AZGC01000013">
    <property type="protein sequence ID" value="KRL96047.1"/>
    <property type="molecule type" value="Genomic_DNA"/>
</dbReference>